<keyword evidence="5" id="KW-1185">Reference proteome</keyword>
<comment type="caution">
    <text evidence="4">The sequence shown here is derived from an EMBL/GenBank/DDBJ whole genome shotgun (WGS) entry which is preliminary data.</text>
</comment>
<evidence type="ECO:0000256" key="1">
    <source>
        <dbReference type="ARBA" id="ARBA00017902"/>
    </source>
</evidence>
<gene>
    <name evidence="4" type="ORF">AAES_98228</name>
</gene>
<evidence type="ECO:0000313" key="5">
    <source>
        <dbReference type="Proteomes" id="UP000051836"/>
    </source>
</evidence>
<keyword evidence="3" id="KW-0812">Transmembrane</keyword>
<dbReference type="PANTHER" id="PTHR31019:SF1">
    <property type="entry name" value="SMALL INTEGRAL MEMBRANE PROTEIN 14"/>
    <property type="match status" value="1"/>
</dbReference>
<evidence type="ECO:0000256" key="3">
    <source>
        <dbReference type="SAM" id="Phobius"/>
    </source>
</evidence>
<dbReference type="Proteomes" id="UP000051836">
    <property type="component" value="Unassembled WGS sequence"/>
</dbReference>
<dbReference type="Pfam" id="PF11027">
    <property type="entry name" value="DUF2615"/>
    <property type="match status" value="1"/>
</dbReference>
<dbReference type="InterPro" id="IPR020309">
    <property type="entry name" value="Smim-14"/>
</dbReference>
<dbReference type="GO" id="GO:0005783">
    <property type="term" value="C:endoplasmic reticulum"/>
    <property type="evidence" value="ECO:0007669"/>
    <property type="project" value="TreeGrafter"/>
</dbReference>
<proteinExistence type="predicted"/>
<dbReference type="PANTHER" id="PTHR31019">
    <property type="entry name" value="SMALL INTEGRAL MEMBRANE PROTEIN 14"/>
    <property type="match status" value="1"/>
</dbReference>
<keyword evidence="3" id="KW-1133">Transmembrane helix</keyword>
<feature type="region of interest" description="Disordered" evidence="2">
    <location>
        <begin position="128"/>
        <end position="148"/>
    </location>
</feature>
<reference evidence="4 5" key="1">
    <citation type="submission" date="2015-10" db="EMBL/GenBank/DDBJ databases">
        <authorList>
            <person name="Gilbert D.G."/>
        </authorList>
    </citation>
    <scope>NUCLEOTIDE SEQUENCE [LARGE SCALE GENOMIC DNA]</scope>
    <source>
        <strain evidence="4">FVVF132</strain>
    </source>
</reference>
<dbReference type="AlphaFoldDB" id="A0A0Q3PGQ8"/>
<organism evidence="4 5">
    <name type="scientific">Amazona aestiva</name>
    <name type="common">Blue-fronted Amazon parrot</name>
    <dbReference type="NCBI Taxonomy" id="12930"/>
    <lineage>
        <taxon>Eukaryota</taxon>
        <taxon>Metazoa</taxon>
        <taxon>Chordata</taxon>
        <taxon>Craniata</taxon>
        <taxon>Vertebrata</taxon>
        <taxon>Euteleostomi</taxon>
        <taxon>Archelosauria</taxon>
        <taxon>Archosauria</taxon>
        <taxon>Dinosauria</taxon>
        <taxon>Saurischia</taxon>
        <taxon>Theropoda</taxon>
        <taxon>Coelurosauria</taxon>
        <taxon>Aves</taxon>
        <taxon>Neognathae</taxon>
        <taxon>Neoaves</taxon>
        <taxon>Telluraves</taxon>
        <taxon>Australaves</taxon>
        <taxon>Psittaciformes</taxon>
        <taxon>Psittacidae</taxon>
        <taxon>Amazona</taxon>
    </lineage>
</organism>
<feature type="transmembrane region" description="Helical" evidence="3">
    <location>
        <begin position="12"/>
        <end position="30"/>
    </location>
</feature>
<dbReference type="OrthoDB" id="10054061at2759"/>
<evidence type="ECO:0000256" key="2">
    <source>
        <dbReference type="SAM" id="MobiDB-lite"/>
    </source>
</evidence>
<dbReference type="STRING" id="12930.A0A0Q3PGQ8"/>
<evidence type="ECO:0000313" key="4">
    <source>
        <dbReference type="EMBL" id="KQK79979.1"/>
    </source>
</evidence>
<feature type="transmembrane region" description="Helical" evidence="3">
    <location>
        <begin position="99"/>
        <end position="119"/>
    </location>
</feature>
<sequence length="148" mass="16410">MLLRIPDFFIHAAKGIIGLPCFVFLFHPGIKLKLEVFTDKFRFIQRTMAEGGFDPCECICSHEHAMRRLINLLRQSQSYCTDTECLQELPGPNSSGDNGISFAMIIMAWVVIALVLFLLRPSNLRGSNTAGKPASPHNGQEPPAPPVD</sequence>
<keyword evidence="3" id="KW-0472">Membrane</keyword>
<protein>
    <recommendedName>
        <fullName evidence="1">Small integral membrane protein 14</fullName>
    </recommendedName>
</protein>
<accession>A0A0Q3PGQ8</accession>
<name>A0A0Q3PGQ8_AMAAE</name>
<dbReference type="EMBL" id="LMAW01002554">
    <property type="protein sequence ID" value="KQK79979.1"/>
    <property type="molecule type" value="Genomic_DNA"/>
</dbReference>